<evidence type="ECO:0000256" key="3">
    <source>
        <dbReference type="ARBA" id="ARBA00022737"/>
    </source>
</evidence>
<feature type="compositionally biased region" description="Polar residues" evidence="5">
    <location>
        <begin position="584"/>
        <end position="594"/>
    </location>
</feature>
<dbReference type="InterPro" id="IPR036179">
    <property type="entry name" value="Ig-like_dom_sf"/>
</dbReference>
<keyword evidence="3" id="KW-0677">Repeat</keyword>
<feature type="compositionally biased region" description="Pro residues" evidence="5">
    <location>
        <begin position="813"/>
        <end position="827"/>
    </location>
</feature>
<dbReference type="InterPro" id="IPR032675">
    <property type="entry name" value="LRR_dom_sf"/>
</dbReference>
<organism evidence="9 10">
    <name type="scientific">Trichogramma brassicae</name>
    <dbReference type="NCBI Taxonomy" id="86971"/>
    <lineage>
        <taxon>Eukaryota</taxon>
        <taxon>Metazoa</taxon>
        <taxon>Ecdysozoa</taxon>
        <taxon>Arthropoda</taxon>
        <taxon>Hexapoda</taxon>
        <taxon>Insecta</taxon>
        <taxon>Pterygota</taxon>
        <taxon>Neoptera</taxon>
        <taxon>Endopterygota</taxon>
        <taxon>Hymenoptera</taxon>
        <taxon>Apocrita</taxon>
        <taxon>Proctotrupomorpha</taxon>
        <taxon>Chalcidoidea</taxon>
        <taxon>Trichogrammatidae</taxon>
        <taxon>Trichogramma</taxon>
    </lineage>
</organism>
<evidence type="ECO:0000313" key="9">
    <source>
        <dbReference type="EMBL" id="CAB0041920.1"/>
    </source>
</evidence>
<dbReference type="SUPFAM" id="SSF48726">
    <property type="entry name" value="Immunoglobulin"/>
    <property type="match status" value="1"/>
</dbReference>
<gene>
    <name evidence="9" type="ORF">TBRA_LOCUS13564</name>
</gene>
<proteinExistence type="predicted"/>
<dbReference type="EMBL" id="CADCXV010001139">
    <property type="protein sequence ID" value="CAB0041920.1"/>
    <property type="molecule type" value="Genomic_DNA"/>
</dbReference>
<feature type="domain" description="Ig-like" evidence="8">
    <location>
        <begin position="275"/>
        <end position="376"/>
    </location>
</feature>
<sequence>MQNNFIVYRKTKMGRSLSWAWLVLLLVSNCVAESNWGECVTACKCIWVSGKRMAECKQQNLTSVPRGLKSFQHLDLTGNNIAQLPDQVFTRVELDNLQKLVLRDCKINYVSSEAFKGLLIVIEIDLSQNHIRQLKPGTFNDTVRLRVLLLNQNRLERLEDDMFHNLAYLQKVELRDNQLKTIGPTSFRQLRSLHTLAFDGNNLTTLSMQSFEDLGKLASLELGRNPWNCDCKLRSFRDWAIQQNAYSRPTVCASPATIAGKAWDDLASEDFACPPDIDQLGWRQTPSGQAELWCRATGEPQAQPTWSLHDRVFLNGSRRPAMGGDQGHVGRSPYMLYQRDGWANLSITDPSGADRGEYVCQASNAAGSVAANLSLSADLLLNGPSTTRRGLSGLPLALGLGLAALIFLLAAMSLCFCYCKRRRRGPGPDKAQEAASLDHHGLGEQEKSLITAINPVTKPPRRYEAPSMTQHGTEMTELNRTLLDSDSVYGEYRAEREPGGGGGGGALSSARRALLNADGSIGSVLGVLANGLRDQEHSRAELDPLLLSGSISSAMGHVVVPSRTATPHRQYPPDLLAFPGGRNASPTSQASTAPDHSRLLTPGSLNGTPASPLYAPLAFKTLPHPVRSSSATPYSMGQQFYPSMPRHGFVTIPRRPRAPSWSSPTPVSPTHPDTLEPVYDNLGRRTTADGSSMLSLNKTSEPRMSMRGRPLPATPTPGIHPATLTLPRAPRSRKPAILMQQAHLNRSAPEGAPDWPGFSTGDSVPLARPKPIRATSPQSLVIQERPASPQPLTKLITDDSMEQNLERLSPVPRSIPSPAPATPPPPSSTMSTSSPSTLTRKVPPRPPPKPKKKNNNGPLYEDEGEDGTEVSRSELSST</sequence>
<dbReference type="AlphaFoldDB" id="A0A6H5IXJ5"/>
<dbReference type="SUPFAM" id="SSF52058">
    <property type="entry name" value="L domain-like"/>
    <property type="match status" value="1"/>
</dbReference>
<feature type="signal peptide" evidence="7">
    <location>
        <begin position="1"/>
        <end position="32"/>
    </location>
</feature>
<dbReference type="CDD" id="cd00096">
    <property type="entry name" value="Ig"/>
    <property type="match status" value="1"/>
</dbReference>
<keyword evidence="4" id="KW-1015">Disulfide bond</keyword>
<keyword evidence="1" id="KW-0433">Leucine-rich repeat</keyword>
<feature type="region of interest" description="Disordered" evidence="5">
    <location>
        <begin position="809"/>
        <end position="878"/>
    </location>
</feature>
<feature type="transmembrane region" description="Helical" evidence="6">
    <location>
        <begin position="396"/>
        <end position="419"/>
    </location>
</feature>
<evidence type="ECO:0000256" key="2">
    <source>
        <dbReference type="ARBA" id="ARBA00022729"/>
    </source>
</evidence>
<dbReference type="PANTHER" id="PTHR24366">
    <property type="entry name" value="IG(IMMUNOGLOBULIN) AND LRR(LEUCINE RICH REPEAT) DOMAINS"/>
    <property type="match status" value="1"/>
</dbReference>
<dbReference type="OrthoDB" id="5954366at2759"/>
<evidence type="ECO:0000256" key="4">
    <source>
        <dbReference type="ARBA" id="ARBA00023157"/>
    </source>
</evidence>
<keyword evidence="6" id="KW-0812">Transmembrane</keyword>
<keyword evidence="6" id="KW-0472">Membrane</keyword>
<dbReference type="SMART" id="SM00369">
    <property type="entry name" value="LRR_TYP"/>
    <property type="match status" value="6"/>
</dbReference>
<dbReference type="InterPro" id="IPR000483">
    <property type="entry name" value="Cys-rich_flank_reg_C"/>
</dbReference>
<keyword evidence="10" id="KW-1185">Reference proteome</keyword>
<dbReference type="GO" id="GO:0071944">
    <property type="term" value="C:cell periphery"/>
    <property type="evidence" value="ECO:0007669"/>
    <property type="project" value="UniProtKB-ARBA"/>
</dbReference>
<evidence type="ECO:0000256" key="1">
    <source>
        <dbReference type="ARBA" id="ARBA00022614"/>
    </source>
</evidence>
<evidence type="ECO:0000259" key="8">
    <source>
        <dbReference type="PROSITE" id="PS50835"/>
    </source>
</evidence>
<dbReference type="PANTHER" id="PTHR24366:SF163">
    <property type="entry name" value="KEKKON4"/>
    <property type="match status" value="1"/>
</dbReference>
<protein>
    <recommendedName>
        <fullName evidence="8">Ig-like domain-containing protein</fullName>
    </recommendedName>
</protein>
<feature type="chain" id="PRO_5026255724" description="Ig-like domain-containing protein" evidence="7">
    <location>
        <begin position="33"/>
        <end position="878"/>
    </location>
</feature>
<feature type="region of interest" description="Disordered" evidence="5">
    <location>
        <begin position="747"/>
        <end position="793"/>
    </location>
</feature>
<dbReference type="Proteomes" id="UP000479190">
    <property type="component" value="Unassembled WGS sequence"/>
</dbReference>
<dbReference type="InterPro" id="IPR001611">
    <property type="entry name" value="Leu-rich_rpt"/>
</dbReference>
<evidence type="ECO:0000313" key="10">
    <source>
        <dbReference type="Proteomes" id="UP000479190"/>
    </source>
</evidence>
<dbReference type="Gene3D" id="3.80.10.10">
    <property type="entry name" value="Ribonuclease Inhibitor"/>
    <property type="match status" value="2"/>
</dbReference>
<accession>A0A6H5IXJ5</accession>
<dbReference type="Pfam" id="PF07679">
    <property type="entry name" value="I-set"/>
    <property type="match status" value="1"/>
</dbReference>
<evidence type="ECO:0000256" key="7">
    <source>
        <dbReference type="SAM" id="SignalP"/>
    </source>
</evidence>
<dbReference type="FunFam" id="3.80.10.10:FF:000082">
    <property type="entry name" value="Leucine-rich repeat-containing 24"/>
    <property type="match status" value="1"/>
</dbReference>
<name>A0A6H5IXJ5_9HYME</name>
<feature type="compositionally biased region" description="Polar residues" evidence="5">
    <location>
        <begin position="688"/>
        <end position="699"/>
    </location>
</feature>
<dbReference type="PROSITE" id="PS50835">
    <property type="entry name" value="IG_LIKE"/>
    <property type="match status" value="1"/>
</dbReference>
<feature type="region of interest" description="Disordered" evidence="5">
    <location>
        <begin position="683"/>
        <end position="726"/>
    </location>
</feature>
<keyword evidence="2 7" id="KW-0732">Signal</keyword>
<evidence type="ECO:0000256" key="6">
    <source>
        <dbReference type="SAM" id="Phobius"/>
    </source>
</evidence>
<evidence type="ECO:0000256" key="5">
    <source>
        <dbReference type="SAM" id="MobiDB-lite"/>
    </source>
</evidence>
<keyword evidence="6" id="KW-1133">Transmembrane helix</keyword>
<dbReference type="SMART" id="SM00082">
    <property type="entry name" value="LRRCT"/>
    <property type="match status" value="1"/>
</dbReference>
<feature type="region of interest" description="Disordered" evidence="5">
    <location>
        <begin position="581"/>
        <end position="602"/>
    </location>
</feature>
<dbReference type="InterPro" id="IPR003591">
    <property type="entry name" value="Leu-rich_rpt_typical-subtyp"/>
</dbReference>
<reference evidence="9 10" key="1">
    <citation type="submission" date="2020-02" db="EMBL/GenBank/DDBJ databases">
        <authorList>
            <person name="Ferguson B K."/>
        </authorList>
    </citation>
    <scope>NUCLEOTIDE SEQUENCE [LARGE SCALE GENOMIC DNA]</scope>
</reference>
<dbReference type="Gene3D" id="2.60.40.10">
    <property type="entry name" value="Immunoglobulins"/>
    <property type="match status" value="1"/>
</dbReference>
<dbReference type="Pfam" id="PF13855">
    <property type="entry name" value="LRR_8"/>
    <property type="match status" value="1"/>
</dbReference>
<dbReference type="InterPro" id="IPR013783">
    <property type="entry name" value="Ig-like_fold"/>
</dbReference>
<feature type="compositionally biased region" description="Low complexity" evidence="5">
    <location>
        <begin position="828"/>
        <end position="837"/>
    </location>
</feature>
<dbReference type="InterPro" id="IPR007110">
    <property type="entry name" value="Ig-like_dom"/>
</dbReference>
<dbReference type="InterPro" id="IPR013098">
    <property type="entry name" value="Ig_I-set"/>
</dbReference>